<name>A0A0V7ZRE4_9CYAN</name>
<sequence>MVKKTTTFISTVILSFTGVLLGYVLSQLILGYMQLNLVTSLGTFSLIVIFGTIYYLLFWEMKQGKSLKLQQERGIEREKPMRDSHYRTRLIEMLDGDVEEAERRFNQVKQEYDPDMPENFYWEKALSHFKREQAGWD</sequence>
<proteinExistence type="predicted"/>
<organism evidence="2 3">
    <name type="scientific">Mastigocoleus testarum BC008</name>
    <dbReference type="NCBI Taxonomy" id="371196"/>
    <lineage>
        <taxon>Bacteria</taxon>
        <taxon>Bacillati</taxon>
        <taxon>Cyanobacteriota</taxon>
        <taxon>Cyanophyceae</taxon>
        <taxon>Nostocales</taxon>
        <taxon>Hapalosiphonaceae</taxon>
        <taxon>Mastigocoleus</taxon>
    </lineage>
</organism>
<keyword evidence="3" id="KW-1185">Reference proteome</keyword>
<feature type="transmembrane region" description="Helical" evidence="1">
    <location>
        <begin position="7"/>
        <end position="25"/>
    </location>
</feature>
<evidence type="ECO:0000313" key="2">
    <source>
        <dbReference type="EMBL" id="KST67216.1"/>
    </source>
</evidence>
<dbReference type="RefSeq" id="WP_027845602.1">
    <property type="nucleotide sequence ID" value="NZ_LMTZ01000089.1"/>
</dbReference>
<keyword evidence="1" id="KW-0472">Membrane</keyword>
<protein>
    <submittedName>
        <fullName evidence="2">Uncharacterized protein</fullName>
    </submittedName>
</protein>
<keyword evidence="1" id="KW-0812">Transmembrane</keyword>
<dbReference type="OrthoDB" id="486403at2"/>
<feature type="transmembrane region" description="Helical" evidence="1">
    <location>
        <begin position="37"/>
        <end position="58"/>
    </location>
</feature>
<gene>
    <name evidence="2" type="ORF">BC008_28900</name>
</gene>
<comment type="caution">
    <text evidence="2">The sequence shown here is derived from an EMBL/GenBank/DDBJ whole genome shotgun (WGS) entry which is preliminary data.</text>
</comment>
<keyword evidence="1" id="KW-1133">Transmembrane helix</keyword>
<dbReference type="Proteomes" id="UP000053372">
    <property type="component" value="Unassembled WGS sequence"/>
</dbReference>
<accession>A0A0V7ZRE4</accession>
<reference evidence="2 3" key="1">
    <citation type="journal article" date="2015" name="Genome Announc.">
        <title>Draft Genome of the Euendolithic (true boring) Cyanobacterium Mastigocoleus testarum strain BC008.</title>
        <authorList>
            <person name="Guida B.S."/>
            <person name="Garcia-Pichel F."/>
        </authorList>
    </citation>
    <scope>NUCLEOTIDE SEQUENCE [LARGE SCALE GENOMIC DNA]</scope>
    <source>
        <strain evidence="2 3">BC008</strain>
    </source>
</reference>
<evidence type="ECO:0000256" key="1">
    <source>
        <dbReference type="SAM" id="Phobius"/>
    </source>
</evidence>
<evidence type="ECO:0000313" key="3">
    <source>
        <dbReference type="Proteomes" id="UP000053372"/>
    </source>
</evidence>
<dbReference type="AlphaFoldDB" id="A0A0V7ZRE4"/>
<dbReference type="EMBL" id="LMTZ01000089">
    <property type="protein sequence ID" value="KST67216.1"/>
    <property type="molecule type" value="Genomic_DNA"/>
</dbReference>